<dbReference type="InterPro" id="IPR045584">
    <property type="entry name" value="Pilin-like"/>
</dbReference>
<dbReference type="Pfam" id="PF07596">
    <property type="entry name" value="SBP_bac_10"/>
    <property type="match status" value="1"/>
</dbReference>
<dbReference type="EMBL" id="JAMXLR010000061">
    <property type="protein sequence ID" value="MCO6045662.1"/>
    <property type="molecule type" value="Genomic_DNA"/>
</dbReference>
<evidence type="ECO:0000259" key="1">
    <source>
        <dbReference type="Pfam" id="PF07596"/>
    </source>
</evidence>
<dbReference type="AlphaFoldDB" id="A0A9X2FB19"/>
<comment type="caution">
    <text evidence="2">The sequence shown here is derived from an EMBL/GenBank/DDBJ whole genome shotgun (WGS) entry which is preliminary data.</text>
</comment>
<gene>
    <name evidence="2" type="ORF">NG895_17325</name>
</gene>
<reference evidence="2" key="1">
    <citation type="submission" date="2022-06" db="EMBL/GenBank/DDBJ databases">
        <title>Aeoliella straminimaris, a novel planctomycete from sediments.</title>
        <authorList>
            <person name="Vitorino I.R."/>
            <person name="Lage O.M."/>
        </authorList>
    </citation>
    <scope>NUCLEOTIDE SEQUENCE</scope>
    <source>
        <strain evidence="2">ICT_H6.2</strain>
    </source>
</reference>
<evidence type="ECO:0000313" key="2">
    <source>
        <dbReference type="EMBL" id="MCO6045662.1"/>
    </source>
</evidence>
<dbReference type="InterPro" id="IPR011453">
    <property type="entry name" value="DUF1559"/>
</dbReference>
<dbReference type="Proteomes" id="UP001155241">
    <property type="component" value="Unassembled WGS sequence"/>
</dbReference>
<dbReference type="SUPFAM" id="SSF54523">
    <property type="entry name" value="Pili subunits"/>
    <property type="match status" value="1"/>
</dbReference>
<dbReference type="InterPro" id="IPR027558">
    <property type="entry name" value="Pre_pil_HX9DG_C"/>
</dbReference>
<evidence type="ECO:0000313" key="3">
    <source>
        <dbReference type="Proteomes" id="UP001155241"/>
    </source>
</evidence>
<accession>A0A9X2FB19</accession>
<sequence>MALLLPAVQAAREAARRATCQNNLRQVGIAMHSHHSAYGYFPTGGWGYVWTGDPDRGSDRRQPGGWAFSILPYLEQTTLQKLGRGASEQDKRTLAAEVASTPVASLNCPSRRALDVYPYGGSHEVRNAEPAELVFKTDYAANAGDLVIGDLGPETLDDAVNGNYDWKNTADATGVFYPRSEVKTAKITDGTSQTYLVGEKRCILEGYDWGDDQHAFLGHGNDTGRYTSLDLPPIPDGETAGHKQFGSAHQAGCYFVFADGAVQLIAYDIDPEIHRRHGHRADGLLVE</sequence>
<protein>
    <submittedName>
        <fullName evidence="2">DUF1559 domain-containing protein</fullName>
    </submittedName>
</protein>
<dbReference type="NCBIfam" id="TIGR04294">
    <property type="entry name" value="pre_pil_HX9DG"/>
    <property type="match status" value="1"/>
</dbReference>
<organism evidence="2 3">
    <name type="scientific">Aeoliella straminimaris</name>
    <dbReference type="NCBI Taxonomy" id="2954799"/>
    <lineage>
        <taxon>Bacteria</taxon>
        <taxon>Pseudomonadati</taxon>
        <taxon>Planctomycetota</taxon>
        <taxon>Planctomycetia</taxon>
        <taxon>Pirellulales</taxon>
        <taxon>Lacipirellulaceae</taxon>
        <taxon>Aeoliella</taxon>
    </lineage>
</organism>
<keyword evidence="3" id="KW-1185">Reference proteome</keyword>
<name>A0A9X2FB19_9BACT</name>
<dbReference type="PANTHER" id="PTHR30093">
    <property type="entry name" value="GENERAL SECRETION PATHWAY PROTEIN G"/>
    <property type="match status" value="1"/>
</dbReference>
<feature type="domain" description="DUF1559" evidence="1">
    <location>
        <begin position="9"/>
        <end position="272"/>
    </location>
</feature>
<dbReference type="PANTHER" id="PTHR30093:SF2">
    <property type="entry name" value="TYPE II SECRETION SYSTEM PROTEIN H"/>
    <property type="match status" value="1"/>
</dbReference>
<proteinExistence type="predicted"/>